<organism evidence="1 2">
    <name type="scientific">Pseudoxanthomonas putridarboris</name>
    <dbReference type="NCBI Taxonomy" id="752605"/>
    <lineage>
        <taxon>Bacteria</taxon>
        <taxon>Pseudomonadati</taxon>
        <taxon>Pseudomonadota</taxon>
        <taxon>Gammaproteobacteria</taxon>
        <taxon>Lysobacterales</taxon>
        <taxon>Lysobacteraceae</taxon>
        <taxon>Pseudoxanthomonas</taxon>
    </lineage>
</organism>
<comment type="caution">
    <text evidence="1">The sequence shown here is derived from an EMBL/GenBank/DDBJ whole genome shotgun (WGS) entry which is preliminary data.</text>
</comment>
<accession>A0ABU9J4Q4</accession>
<sequence length="74" mass="8730">MTDLKITDVRPFVPAKNFEVSKAFYEALGWTIKYLDDQLALMANGNHRFYLQRYYQKDWAENSMLHITVVDARA</sequence>
<protein>
    <recommendedName>
        <fullName evidence="3">Glyoxalase</fullName>
    </recommendedName>
</protein>
<dbReference type="SUPFAM" id="SSF54593">
    <property type="entry name" value="Glyoxalase/Bleomycin resistance protein/Dihydroxybiphenyl dioxygenase"/>
    <property type="match status" value="1"/>
</dbReference>
<dbReference type="InterPro" id="IPR029068">
    <property type="entry name" value="Glyas_Bleomycin-R_OHBP_Dase"/>
</dbReference>
<reference evidence="1 2" key="1">
    <citation type="submission" date="2024-04" db="EMBL/GenBank/DDBJ databases">
        <title>Draft genome sequence of Pseudoxanthomonas putridarboris WD12.</title>
        <authorList>
            <person name="Oh J."/>
        </authorList>
    </citation>
    <scope>NUCLEOTIDE SEQUENCE [LARGE SCALE GENOMIC DNA]</scope>
    <source>
        <strain evidence="1 2">WD12</strain>
    </source>
</reference>
<dbReference type="RefSeq" id="WP_341727405.1">
    <property type="nucleotide sequence ID" value="NZ_JBBWWT010000013.1"/>
</dbReference>
<proteinExistence type="predicted"/>
<dbReference type="Proteomes" id="UP001459204">
    <property type="component" value="Unassembled WGS sequence"/>
</dbReference>
<dbReference type="Gene3D" id="3.10.180.10">
    <property type="entry name" value="2,3-Dihydroxybiphenyl 1,2-Dioxygenase, domain 1"/>
    <property type="match status" value="1"/>
</dbReference>
<evidence type="ECO:0000313" key="1">
    <source>
        <dbReference type="EMBL" id="MEL1266233.1"/>
    </source>
</evidence>
<name>A0ABU9J4Q4_9GAMM</name>
<keyword evidence="2" id="KW-1185">Reference proteome</keyword>
<evidence type="ECO:0008006" key="3">
    <source>
        <dbReference type="Google" id="ProtNLM"/>
    </source>
</evidence>
<evidence type="ECO:0000313" key="2">
    <source>
        <dbReference type="Proteomes" id="UP001459204"/>
    </source>
</evidence>
<dbReference type="EMBL" id="JBBWWT010000013">
    <property type="protein sequence ID" value="MEL1266233.1"/>
    <property type="molecule type" value="Genomic_DNA"/>
</dbReference>
<gene>
    <name evidence="1" type="ORF">AAD027_17925</name>
</gene>